<comment type="caution">
    <text evidence="3">The sequence shown here is derived from an EMBL/GenBank/DDBJ whole genome shotgun (WGS) entry which is preliminary data.</text>
</comment>
<accession>A0A917ETV7</accession>
<reference evidence="3 4" key="1">
    <citation type="journal article" date="2014" name="Int. J. Syst. Evol. Microbiol.">
        <title>Complete genome sequence of Corynebacterium casei LMG S-19264T (=DSM 44701T), isolated from a smear-ripened cheese.</title>
        <authorList>
            <consortium name="US DOE Joint Genome Institute (JGI-PGF)"/>
            <person name="Walter F."/>
            <person name="Albersmeier A."/>
            <person name="Kalinowski J."/>
            <person name="Ruckert C."/>
        </authorList>
    </citation>
    <scope>NUCLEOTIDE SEQUENCE [LARGE SCALE GENOMIC DNA]</scope>
    <source>
        <strain evidence="3 4">CGMCC 1.12976</strain>
    </source>
</reference>
<proteinExistence type="predicted"/>
<feature type="transmembrane region" description="Helical" evidence="2">
    <location>
        <begin position="6"/>
        <end position="25"/>
    </location>
</feature>
<keyword evidence="2" id="KW-1133">Transmembrane helix</keyword>
<evidence type="ECO:0000313" key="3">
    <source>
        <dbReference type="EMBL" id="GGF11374.1"/>
    </source>
</evidence>
<evidence type="ECO:0000256" key="1">
    <source>
        <dbReference type="SAM" id="MobiDB-lite"/>
    </source>
</evidence>
<organism evidence="3 4">
    <name type="scientific">Subtercola lobariae</name>
    <dbReference type="NCBI Taxonomy" id="1588641"/>
    <lineage>
        <taxon>Bacteria</taxon>
        <taxon>Bacillati</taxon>
        <taxon>Actinomycetota</taxon>
        <taxon>Actinomycetes</taxon>
        <taxon>Micrococcales</taxon>
        <taxon>Microbacteriaceae</taxon>
        <taxon>Subtercola</taxon>
    </lineage>
</organism>
<dbReference type="Proteomes" id="UP000598775">
    <property type="component" value="Unassembled WGS sequence"/>
</dbReference>
<keyword evidence="2" id="KW-0812">Transmembrane</keyword>
<gene>
    <name evidence="3" type="ORF">GCM10011399_01510</name>
</gene>
<sequence length="172" mass="19753">MHWWDVVILVTSVIAALGVILEIWYRWWSAPPRQVKFVLVIAAQSVNGMHEIQVRVRAMGSLVMFEPVMEITGSDAAKMPRPPNMPNVFDSRSETVAFTLSIPDDAPPAYATVEIRWVDQSNRSTRPRATRAEIPGGAREDWKPYRLPKLHKQPGRWQQRREAQGQTRNQLR</sequence>
<evidence type="ECO:0000256" key="2">
    <source>
        <dbReference type="SAM" id="Phobius"/>
    </source>
</evidence>
<feature type="region of interest" description="Disordered" evidence="1">
    <location>
        <begin position="122"/>
        <end position="172"/>
    </location>
</feature>
<evidence type="ECO:0000313" key="4">
    <source>
        <dbReference type="Proteomes" id="UP000598775"/>
    </source>
</evidence>
<keyword evidence="4" id="KW-1185">Reference proteome</keyword>
<dbReference type="EMBL" id="BMGP01000001">
    <property type="protein sequence ID" value="GGF11374.1"/>
    <property type="molecule type" value="Genomic_DNA"/>
</dbReference>
<keyword evidence="2" id="KW-0472">Membrane</keyword>
<protein>
    <submittedName>
        <fullName evidence="3">Uncharacterized protein</fullName>
    </submittedName>
</protein>
<dbReference type="AlphaFoldDB" id="A0A917ETV7"/>
<name>A0A917ETV7_9MICO</name>
<dbReference type="RefSeq" id="WP_188672175.1">
    <property type="nucleotide sequence ID" value="NZ_BMGP01000001.1"/>
</dbReference>